<evidence type="ECO:0000313" key="10">
    <source>
        <dbReference type="Proteomes" id="UP000178323"/>
    </source>
</evidence>
<dbReference type="Pfam" id="PF00800">
    <property type="entry name" value="PDT"/>
    <property type="match status" value="1"/>
</dbReference>
<proteinExistence type="predicted"/>
<accession>A0A1F5S448</accession>
<comment type="catalytic activity">
    <reaction evidence="7">
        <text>prephenate + H(+) = 3-phenylpyruvate + CO2 + H2O</text>
        <dbReference type="Rhea" id="RHEA:21648"/>
        <dbReference type="ChEBI" id="CHEBI:15377"/>
        <dbReference type="ChEBI" id="CHEBI:15378"/>
        <dbReference type="ChEBI" id="CHEBI:16526"/>
        <dbReference type="ChEBI" id="CHEBI:18005"/>
        <dbReference type="ChEBI" id="CHEBI:29934"/>
        <dbReference type="EC" id="4.2.1.51"/>
    </reaction>
</comment>
<evidence type="ECO:0000256" key="2">
    <source>
        <dbReference type="ARBA" id="ARBA00013147"/>
    </source>
</evidence>
<keyword evidence="4" id="KW-0057">Aromatic amino acid biosynthesis</keyword>
<evidence type="ECO:0000256" key="7">
    <source>
        <dbReference type="ARBA" id="ARBA00047848"/>
    </source>
</evidence>
<dbReference type="CDD" id="cd13631">
    <property type="entry name" value="PBP2_Ct-PDT_like"/>
    <property type="match status" value="1"/>
</dbReference>
<keyword evidence="6" id="KW-0456">Lyase</keyword>
<dbReference type="GO" id="GO:0009094">
    <property type="term" value="P:L-phenylalanine biosynthetic process"/>
    <property type="evidence" value="ECO:0007669"/>
    <property type="project" value="UniProtKB-UniPathway"/>
</dbReference>
<dbReference type="UniPathway" id="UPA00121">
    <property type="reaction ID" value="UER00345"/>
</dbReference>
<dbReference type="PANTHER" id="PTHR21022">
    <property type="entry name" value="PREPHENATE DEHYDRATASE P PROTEIN"/>
    <property type="match status" value="1"/>
</dbReference>
<evidence type="ECO:0000259" key="8">
    <source>
        <dbReference type="PROSITE" id="PS51171"/>
    </source>
</evidence>
<sequence length="187" mass="20667">MLKIGVSGIEGSYSEEAAGIYARKNKIKDYEVVYLMDTENVLKNLADKKIEVGVFPIVNSIVGIVEMSVGPIKKYSFKIKDIFDMQINHNLMVKPGKKMEDIKKVSSHLQSLRQCGKFLKSRLSDAEIIELEDNGKAAKDLAEGRLSENTAVIASKAAAMLYGLEILEEGIQNIKDNRSAFLAVANI</sequence>
<dbReference type="STRING" id="1797985.A2Y83_00240"/>
<keyword evidence="3" id="KW-0028">Amino-acid biosynthesis</keyword>
<dbReference type="SUPFAM" id="SSF53850">
    <property type="entry name" value="Periplasmic binding protein-like II"/>
    <property type="match status" value="1"/>
</dbReference>
<evidence type="ECO:0000256" key="6">
    <source>
        <dbReference type="ARBA" id="ARBA00023239"/>
    </source>
</evidence>
<evidence type="ECO:0000256" key="3">
    <source>
        <dbReference type="ARBA" id="ARBA00022605"/>
    </source>
</evidence>
<keyword evidence="5" id="KW-0584">Phenylalanine biosynthesis</keyword>
<gene>
    <name evidence="9" type="ORF">A2Y83_00240</name>
</gene>
<dbReference type="Gene3D" id="3.40.190.10">
    <property type="entry name" value="Periplasmic binding protein-like II"/>
    <property type="match status" value="2"/>
</dbReference>
<name>A0A1F5S448_9BACT</name>
<dbReference type="EMBL" id="MFFS01000061">
    <property type="protein sequence ID" value="OGF21464.1"/>
    <property type="molecule type" value="Genomic_DNA"/>
</dbReference>
<dbReference type="PANTHER" id="PTHR21022:SF19">
    <property type="entry name" value="PREPHENATE DEHYDRATASE-RELATED"/>
    <property type="match status" value="1"/>
</dbReference>
<reference evidence="9 10" key="1">
    <citation type="journal article" date="2016" name="Nat. Commun.">
        <title>Thousands of microbial genomes shed light on interconnected biogeochemical processes in an aquifer system.</title>
        <authorList>
            <person name="Anantharaman K."/>
            <person name="Brown C.T."/>
            <person name="Hug L.A."/>
            <person name="Sharon I."/>
            <person name="Castelle C.J."/>
            <person name="Probst A.J."/>
            <person name="Thomas B.C."/>
            <person name="Singh A."/>
            <person name="Wilkins M.J."/>
            <person name="Karaoz U."/>
            <person name="Brodie E.L."/>
            <person name="Williams K.H."/>
            <person name="Hubbard S.S."/>
            <person name="Banfield J.F."/>
        </authorList>
    </citation>
    <scope>NUCLEOTIDE SEQUENCE [LARGE SCALE GENOMIC DNA]</scope>
</reference>
<evidence type="ECO:0000256" key="4">
    <source>
        <dbReference type="ARBA" id="ARBA00023141"/>
    </source>
</evidence>
<dbReference type="GO" id="GO:0005737">
    <property type="term" value="C:cytoplasm"/>
    <property type="evidence" value="ECO:0007669"/>
    <property type="project" value="TreeGrafter"/>
</dbReference>
<comment type="pathway">
    <text evidence="1">Amino-acid biosynthesis; L-phenylalanine biosynthesis; phenylpyruvate from prephenate: step 1/1.</text>
</comment>
<dbReference type="GO" id="GO:0004664">
    <property type="term" value="F:prephenate dehydratase activity"/>
    <property type="evidence" value="ECO:0007669"/>
    <property type="project" value="UniProtKB-EC"/>
</dbReference>
<dbReference type="EC" id="4.2.1.51" evidence="2"/>
<dbReference type="AlphaFoldDB" id="A0A1F5S448"/>
<dbReference type="InterPro" id="IPR001086">
    <property type="entry name" value="Preph_deHydtase"/>
</dbReference>
<dbReference type="PROSITE" id="PS51171">
    <property type="entry name" value="PREPHENATE_DEHYDR_3"/>
    <property type="match status" value="1"/>
</dbReference>
<organism evidence="9 10">
    <name type="scientific">Candidatus Falkowbacteria bacterium RBG_13_39_14</name>
    <dbReference type="NCBI Taxonomy" id="1797985"/>
    <lineage>
        <taxon>Bacteria</taxon>
        <taxon>Candidatus Falkowiibacteriota</taxon>
    </lineage>
</organism>
<evidence type="ECO:0000256" key="5">
    <source>
        <dbReference type="ARBA" id="ARBA00023222"/>
    </source>
</evidence>
<feature type="domain" description="Prephenate dehydratase" evidence="8">
    <location>
        <begin position="3"/>
        <end position="186"/>
    </location>
</feature>
<protein>
    <recommendedName>
        <fullName evidence="2">prephenate dehydratase</fullName>
        <ecNumber evidence="2">4.2.1.51</ecNumber>
    </recommendedName>
</protein>
<evidence type="ECO:0000256" key="1">
    <source>
        <dbReference type="ARBA" id="ARBA00004741"/>
    </source>
</evidence>
<comment type="caution">
    <text evidence="9">The sequence shown here is derived from an EMBL/GenBank/DDBJ whole genome shotgun (WGS) entry which is preliminary data.</text>
</comment>
<dbReference type="Proteomes" id="UP000178323">
    <property type="component" value="Unassembled WGS sequence"/>
</dbReference>
<evidence type="ECO:0000313" key="9">
    <source>
        <dbReference type="EMBL" id="OGF21464.1"/>
    </source>
</evidence>